<feature type="transmembrane region" description="Helical" evidence="6">
    <location>
        <begin position="6"/>
        <end position="23"/>
    </location>
</feature>
<accession>A0A7S2ARN1</accession>
<evidence type="ECO:0000313" key="8">
    <source>
        <dbReference type="EMBL" id="CAD9375184.1"/>
    </source>
</evidence>
<dbReference type="GO" id="GO:0022857">
    <property type="term" value="F:transmembrane transporter activity"/>
    <property type="evidence" value="ECO:0007669"/>
    <property type="project" value="InterPro"/>
</dbReference>
<reference evidence="8" key="1">
    <citation type="submission" date="2021-01" db="EMBL/GenBank/DDBJ databases">
        <authorList>
            <person name="Corre E."/>
            <person name="Pelletier E."/>
            <person name="Niang G."/>
            <person name="Scheremetjew M."/>
            <person name="Finn R."/>
            <person name="Kale V."/>
            <person name="Holt S."/>
            <person name="Cochrane G."/>
            <person name="Meng A."/>
            <person name="Brown T."/>
            <person name="Cohen L."/>
        </authorList>
    </citation>
    <scope>NUCLEOTIDE SEQUENCE</scope>
    <source>
        <strain evidence="8">CCMP1381</strain>
    </source>
</reference>
<dbReference type="Pfam" id="PF00083">
    <property type="entry name" value="Sugar_tr"/>
    <property type="match status" value="1"/>
</dbReference>
<keyword evidence="3 6" id="KW-1133">Transmembrane helix</keyword>
<feature type="transmembrane region" description="Helical" evidence="6">
    <location>
        <begin position="30"/>
        <end position="52"/>
    </location>
</feature>
<dbReference type="PROSITE" id="PS50850">
    <property type="entry name" value="MFS"/>
    <property type="match status" value="1"/>
</dbReference>
<gene>
    <name evidence="8" type="ORF">DSPE1174_LOCUS2472</name>
</gene>
<evidence type="ECO:0000256" key="5">
    <source>
        <dbReference type="SAM" id="MobiDB-lite"/>
    </source>
</evidence>
<dbReference type="EMBL" id="HBGS01004794">
    <property type="protein sequence ID" value="CAD9375184.1"/>
    <property type="molecule type" value="Transcribed_RNA"/>
</dbReference>
<feature type="domain" description="Major facilitator superfamily (MFS) profile" evidence="7">
    <location>
        <begin position="1"/>
        <end position="118"/>
    </location>
</feature>
<name>A0A7S2ARN1_9STRA</name>
<protein>
    <recommendedName>
        <fullName evidence="7">Major facilitator superfamily (MFS) profile domain-containing protein</fullName>
    </recommendedName>
</protein>
<dbReference type="InterPro" id="IPR005828">
    <property type="entry name" value="MFS_sugar_transport-like"/>
</dbReference>
<sequence>MATGFLLQAALALIMAAILNLMGSNEKLLYGLYCSLIFSLNYGPNVATFVLPAEVFPAEVRTTLNGWASACGKLGALVGAFGLDVLLDMSNLTLILCLCAVLCLAGWCLTVVCLPASSSENFTCDRSKYHPPKRTAQLPPLHTVEESVSDRDDPQDDGDSGALITHFRDTTRF</sequence>
<evidence type="ECO:0000259" key="7">
    <source>
        <dbReference type="PROSITE" id="PS50850"/>
    </source>
</evidence>
<evidence type="ECO:0000256" key="1">
    <source>
        <dbReference type="ARBA" id="ARBA00004141"/>
    </source>
</evidence>
<dbReference type="Gene3D" id="1.20.1250.20">
    <property type="entry name" value="MFS general substrate transporter like domains"/>
    <property type="match status" value="1"/>
</dbReference>
<proteinExistence type="predicted"/>
<dbReference type="InterPro" id="IPR036259">
    <property type="entry name" value="MFS_trans_sf"/>
</dbReference>
<feature type="transmembrane region" description="Helical" evidence="6">
    <location>
        <begin position="94"/>
        <end position="117"/>
    </location>
</feature>
<feature type="compositionally biased region" description="Basic and acidic residues" evidence="5">
    <location>
        <begin position="143"/>
        <end position="152"/>
    </location>
</feature>
<evidence type="ECO:0000256" key="2">
    <source>
        <dbReference type="ARBA" id="ARBA00022692"/>
    </source>
</evidence>
<comment type="subcellular location">
    <subcellularLocation>
        <location evidence="1">Membrane</location>
        <topology evidence="1">Multi-pass membrane protein</topology>
    </subcellularLocation>
</comment>
<feature type="region of interest" description="Disordered" evidence="5">
    <location>
        <begin position="133"/>
        <end position="173"/>
    </location>
</feature>
<keyword evidence="4 6" id="KW-0472">Membrane</keyword>
<organism evidence="8">
    <name type="scientific">Octactis speculum</name>
    <dbReference type="NCBI Taxonomy" id="3111310"/>
    <lineage>
        <taxon>Eukaryota</taxon>
        <taxon>Sar</taxon>
        <taxon>Stramenopiles</taxon>
        <taxon>Ochrophyta</taxon>
        <taxon>Dictyochophyceae</taxon>
        <taxon>Dictyochales</taxon>
        <taxon>Dictyochaceae</taxon>
        <taxon>Octactis</taxon>
    </lineage>
</organism>
<dbReference type="InterPro" id="IPR020846">
    <property type="entry name" value="MFS_dom"/>
</dbReference>
<dbReference type="AlphaFoldDB" id="A0A7S2ARN1"/>
<evidence type="ECO:0000256" key="4">
    <source>
        <dbReference type="ARBA" id="ARBA00023136"/>
    </source>
</evidence>
<keyword evidence="2 6" id="KW-0812">Transmembrane</keyword>
<dbReference type="GO" id="GO:0016020">
    <property type="term" value="C:membrane"/>
    <property type="evidence" value="ECO:0007669"/>
    <property type="project" value="UniProtKB-SubCell"/>
</dbReference>
<evidence type="ECO:0000256" key="6">
    <source>
        <dbReference type="SAM" id="Phobius"/>
    </source>
</evidence>
<evidence type="ECO:0000256" key="3">
    <source>
        <dbReference type="ARBA" id="ARBA00022989"/>
    </source>
</evidence>
<dbReference type="SUPFAM" id="SSF103473">
    <property type="entry name" value="MFS general substrate transporter"/>
    <property type="match status" value="1"/>
</dbReference>